<accession>A0A4C1YAZ0</accession>
<organism evidence="2 3">
    <name type="scientific">Eumeta variegata</name>
    <name type="common">Bagworm moth</name>
    <name type="synonym">Eumeta japonica</name>
    <dbReference type="NCBI Taxonomy" id="151549"/>
    <lineage>
        <taxon>Eukaryota</taxon>
        <taxon>Metazoa</taxon>
        <taxon>Ecdysozoa</taxon>
        <taxon>Arthropoda</taxon>
        <taxon>Hexapoda</taxon>
        <taxon>Insecta</taxon>
        <taxon>Pterygota</taxon>
        <taxon>Neoptera</taxon>
        <taxon>Endopterygota</taxon>
        <taxon>Lepidoptera</taxon>
        <taxon>Glossata</taxon>
        <taxon>Ditrysia</taxon>
        <taxon>Tineoidea</taxon>
        <taxon>Psychidae</taxon>
        <taxon>Oiketicinae</taxon>
        <taxon>Eumeta</taxon>
    </lineage>
</organism>
<comment type="caution">
    <text evidence="2">The sequence shown here is derived from an EMBL/GenBank/DDBJ whole genome shotgun (WGS) entry which is preliminary data.</text>
</comment>
<dbReference type="Proteomes" id="UP000299102">
    <property type="component" value="Unassembled WGS sequence"/>
</dbReference>
<evidence type="ECO:0000256" key="1">
    <source>
        <dbReference type="SAM" id="MobiDB-lite"/>
    </source>
</evidence>
<gene>
    <name evidence="2" type="ORF">EVAR_55147_1</name>
</gene>
<dbReference type="EMBL" id="BGZK01001133">
    <property type="protein sequence ID" value="GBP72104.1"/>
    <property type="molecule type" value="Genomic_DNA"/>
</dbReference>
<sequence length="201" mass="22777">MPLSEFENQNTMKSKKKPDKRESNSPIEGSVQICRSDRETVNVTVALASELARSECAFHHETLAVGRPARTEQHDNGSYFGDVIDIYWLRIPRDLKKVQRMAIAFTSDSYTGQVDLSPVIQRPEALGFTEDIRLEARRVRCSYKINNHWKRSVPRRHPKVLEGPPSEPTARVNIGRASSGSRRCLSMAQTAFECFQTKLTG</sequence>
<feature type="compositionally biased region" description="Polar residues" evidence="1">
    <location>
        <begin position="1"/>
        <end position="12"/>
    </location>
</feature>
<name>A0A4C1YAZ0_EUMVA</name>
<keyword evidence="3" id="KW-1185">Reference proteome</keyword>
<evidence type="ECO:0000313" key="3">
    <source>
        <dbReference type="Proteomes" id="UP000299102"/>
    </source>
</evidence>
<reference evidence="2 3" key="1">
    <citation type="journal article" date="2019" name="Commun. Biol.">
        <title>The bagworm genome reveals a unique fibroin gene that provides high tensile strength.</title>
        <authorList>
            <person name="Kono N."/>
            <person name="Nakamura H."/>
            <person name="Ohtoshi R."/>
            <person name="Tomita M."/>
            <person name="Numata K."/>
            <person name="Arakawa K."/>
        </authorList>
    </citation>
    <scope>NUCLEOTIDE SEQUENCE [LARGE SCALE GENOMIC DNA]</scope>
</reference>
<dbReference type="AlphaFoldDB" id="A0A4C1YAZ0"/>
<evidence type="ECO:0000313" key="2">
    <source>
        <dbReference type="EMBL" id="GBP72104.1"/>
    </source>
</evidence>
<proteinExistence type="predicted"/>
<protein>
    <submittedName>
        <fullName evidence="2">Uncharacterized protein</fullName>
    </submittedName>
</protein>
<feature type="region of interest" description="Disordered" evidence="1">
    <location>
        <begin position="1"/>
        <end position="29"/>
    </location>
</feature>